<feature type="chain" id="PRO_5046975982" evidence="5">
    <location>
        <begin position="21"/>
        <end position="926"/>
    </location>
</feature>
<accession>A0ABS3JR22</accession>
<evidence type="ECO:0000256" key="5">
    <source>
        <dbReference type="SAM" id="SignalP"/>
    </source>
</evidence>
<keyword evidence="3" id="KW-0998">Cell outer membrane</keyword>
<dbReference type="PANTHER" id="PTHR40980">
    <property type="entry name" value="PLUG DOMAIN-CONTAINING PROTEIN"/>
    <property type="match status" value="1"/>
</dbReference>
<feature type="signal peptide" evidence="5">
    <location>
        <begin position="1"/>
        <end position="20"/>
    </location>
</feature>
<evidence type="ECO:0000256" key="2">
    <source>
        <dbReference type="ARBA" id="ARBA00023136"/>
    </source>
</evidence>
<evidence type="ECO:0000313" key="9">
    <source>
        <dbReference type="Proteomes" id="UP000664628"/>
    </source>
</evidence>
<evidence type="ECO:0000313" key="8">
    <source>
        <dbReference type="EMBL" id="MBO0952464.1"/>
    </source>
</evidence>
<keyword evidence="2 4" id="KW-0472">Membrane</keyword>
<evidence type="ECO:0000256" key="4">
    <source>
        <dbReference type="RuleBase" id="RU003357"/>
    </source>
</evidence>
<evidence type="ECO:0000256" key="1">
    <source>
        <dbReference type="ARBA" id="ARBA00004442"/>
    </source>
</evidence>
<dbReference type="InterPro" id="IPR008969">
    <property type="entry name" value="CarboxyPept-like_regulatory"/>
</dbReference>
<dbReference type="EMBL" id="JAFMYW010000011">
    <property type="protein sequence ID" value="MBO0952464.1"/>
    <property type="molecule type" value="Genomic_DNA"/>
</dbReference>
<proteinExistence type="inferred from homology"/>
<dbReference type="SUPFAM" id="SSF56935">
    <property type="entry name" value="Porins"/>
    <property type="match status" value="1"/>
</dbReference>
<dbReference type="Pfam" id="PF00593">
    <property type="entry name" value="TonB_dep_Rec_b-barrel"/>
    <property type="match status" value="1"/>
</dbReference>
<evidence type="ECO:0000259" key="7">
    <source>
        <dbReference type="Pfam" id="PF07715"/>
    </source>
</evidence>
<comment type="caution">
    <text evidence="8">The sequence shown here is derived from an EMBL/GenBank/DDBJ whole genome shotgun (WGS) entry which is preliminary data.</text>
</comment>
<protein>
    <submittedName>
        <fullName evidence="8">Outer membrane beta-barrel protein</fullName>
    </submittedName>
</protein>
<reference evidence="8 9" key="1">
    <citation type="submission" date="2021-03" db="EMBL/GenBank/DDBJ databases">
        <title>Fibrella sp. HMF5405 genome sequencing and assembly.</title>
        <authorList>
            <person name="Kang H."/>
            <person name="Kim H."/>
            <person name="Bae S."/>
            <person name="Joh K."/>
        </authorList>
    </citation>
    <scope>NUCLEOTIDE SEQUENCE [LARGE SCALE GENOMIC DNA]</scope>
    <source>
        <strain evidence="8 9">HMF5405</strain>
    </source>
</reference>
<dbReference type="InterPro" id="IPR036942">
    <property type="entry name" value="Beta-barrel_TonB_sf"/>
</dbReference>
<dbReference type="Gene3D" id="2.60.40.1120">
    <property type="entry name" value="Carboxypeptidase-like, regulatory domain"/>
    <property type="match status" value="1"/>
</dbReference>
<keyword evidence="4" id="KW-0798">TonB box</keyword>
<feature type="domain" description="TonB-dependent receptor plug" evidence="7">
    <location>
        <begin position="129"/>
        <end position="233"/>
    </location>
</feature>
<feature type="domain" description="TonB-dependent receptor-like beta-barrel" evidence="6">
    <location>
        <begin position="413"/>
        <end position="878"/>
    </location>
</feature>
<dbReference type="SUPFAM" id="SSF49464">
    <property type="entry name" value="Carboxypeptidase regulatory domain-like"/>
    <property type="match status" value="1"/>
</dbReference>
<comment type="similarity">
    <text evidence="4">Belongs to the TonB-dependent receptor family.</text>
</comment>
<dbReference type="Pfam" id="PF07715">
    <property type="entry name" value="Plug"/>
    <property type="match status" value="1"/>
</dbReference>
<dbReference type="InterPro" id="IPR012910">
    <property type="entry name" value="Plug_dom"/>
</dbReference>
<evidence type="ECO:0000256" key="3">
    <source>
        <dbReference type="ARBA" id="ARBA00023237"/>
    </source>
</evidence>
<dbReference type="InterPro" id="IPR037066">
    <property type="entry name" value="Plug_dom_sf"/>
</dbReference>
<evidence type="ECO:0000259" key="6">
    <source>
        <dbReference type="Pfam" id="PF00593"/>
    </source>
</evidence>
<sequence length="926" mass="103566">MLRFLYFFLSGCLLALPASAGTIRGKTIDATTGEQLIGAVVHLENTKFNAVSELDGSFQFRNVPEGSYQLIVSYISYKTSTHTVVVGGNEPLTLTLALESDDKQTLSEIVVTQKRDGFSDNTARTLERNALQVTNIVSGRTIELSPDLTVANVIQRVSGISVERNSNGDGQYAIVRGMDKRYNYTLVNGVKIPSPDNRYRYVPLDIFPSELLERLEVYKALLPSQEGDAIGGAVNMIMRDAPSQRYMQANLATGYSGLFINRDFTSFDTRNIAAQSPYERLGNQYSATPNDFNKASATYTTGHPAPNLIGGFAIGNRFLSQKLGVMLAGSFQNTYRGSNSLFADGDVADTLRGLVLTKQSERLYSEQQTRYGLHSKLDFRLNPRTKLQWYNAYINLTNAQVRETKTTELAIGGYNPELGNASLTYATRTRLTQQSIFTSTLQGTHKLPASLTVNWSAVYSNATNAVPDQTNIPLLGVRKAFVDTRTTVNDGYRRWEHNSDQDMAGYLNVTWNRSIGNVPVEWMIGGLFRDKTRTNFYNNYTVRPANVFAQYGVDFTNYSQINWTIQNPLGSVASALNYDATEQTSSGYLQFRTTGQPLELVGGLRVEHTDQGYTMKFPIGEDYPVGKQVYTDFLPSLHARLQRGNANWRASYFRSLNRPGFFEIVPYRIVNEEYQERGNPNLKRAIADNIDLRYELFPRPLEQFMVGLFYKHIQDPIEYTLQKDAIRGQDIYYSPGNFGTARNLGIEVDAIKYIRKWGLKANYTYTNSRITTPKSKRIRNAQGDLETITVSQTRPLYGQSAHVGNVSLLYKDGDHGLDVQLAASYTGERISTVAQFVDNDLWQKGFVQMDASLEKRLGASGSGSATGGFILFAKANNLLNTPTEIFIKNTNSKNAGVPGQNLASGQTLIRRDYYQQSYLIGLRYKL</sequence>
<dbReference type="Gene3D" id="2.170.130.10">
    <property type="entry name" value="TonB-dependent receptor, plug domain"/>
    <property type="match status" value="1"/>
</dbReference>
<dbReference type="PANTHER" id="PTHR40980:SF4">
    <property type="entry name" value="TONB-DEPENDENT RECEPTOR-LIKE BETA-BARREL DOMAIN-CONTAINING PROTEIN"/>
    <property type="match status" value="1"/>
</dbReference>
<name>A0ABS3JR22_9BACT</name>
<dbReference type="Pfam" id="PF13715">
    <property type="entry name" value="CarbopepD_reg_2"/>
    <property type="match status" value="1"/>
</dbReference>
<gene>
    <name evidence="8" type="ORF">J2I46_28025</name>
</gene>
<keyword evidence="5" id="KW-0732">Signal</keyword>
<dbReference type="Proteomes" id="UP000664628">
    <property type="component" value="Unassembled WGS sequence"/>
</dbReference>
<keyword evidence="9" id="KW-1185">Reference proteome</keyword>
<comment type="subcellular location">
    <subcellularLocation>
        <location evidence="1 4">Cell outer membrane</location>
    </subcellularLocation>
</comment>
<dbReference type="Gene3D" id="2.40.170.20">
    <property type="entry name" value="TonB-dependent receptor, beta-barrel domain"/>
    <property type="match status" value="1"/>
</dbReference>
<organism evidence="8 9">
    <name type="scientific">Fibrella forsythiae</name>
    <dbReference type="NCBI Taxonomy" id="2817061"/>
    <lineage>
        <taxon>Bacteria</taxon>
        <taxon>Pseudomonadati</taxon>
        <taxon>Bacteroidota</taxon>
        <taxon>Cytophagia</taxon>
        <taxon>Cytophagales</taxon>
        <taxon>Spirosomataceae</taxon>
        <taxon>Fibrella</taxon>
    </lineage>
</organism>
<dbReference type="InterPro" id="IPR000531">
    <property type="entry name" value="Beta-barrel_TonB"/>
</dbReference>
<dbReference type="RefSeq" id="WP_207332410.1">
    <property type="nucleotide sequence ID" value="NZ_JAFMYW010000011.1"/>
</dbReference>